<dbReference type="Proteomes" id="UP000253606">
    <property type="component" value="Chromosome"/>
</dbReference>
<accession>A0A2Z5G3A1</accession>
<proteinExistence type="predicted"/>
<evidence type="ECO:0000313" key="3">
    <source>
        <dbReference type="Proteomes" id="UP000253606"/>
    </source>
</evidence>
<dbReference type="EMBL" id="CP030840">
    <property type="protein sequence ID" value="AXC13105.1"/>
    <property type="molecule type" value="Genomic_DNA"/>
</dbReference>
<sequence>MAKDLFAGPAPGAVGSIGPMGREGDEGCANLCAALGERGD</sequence>
<dbReference type="AlphaFoldDB" id="A0A2Z5G3A1"/>
<evidence type="ECO:0000256" key="1">
    <source>
        <dbReference type="SAM" id="MobiDB-lite"/>
    </source>
</evidence>
<evidence type="ECO:0000313" key="2">
    <source>
        <dbReference type="EMBL" id="AXC13105.1"/>
    </source>
</evidence>
<feature type="region of interest" description="Disordered" evidence="1">
    <location>
        <begin position="1"/>
        <end position="23"/>
    </location>
</feature>
<gene>
    <name evidence="2" type="ORF">ACPOL_3826</name>
</gene>
<keyword evidence="3" id="KW-1185">Reference proteome</keyword>
<reference evidence="2 3" key="1">
    <citation type="journal article" date="2018" name="Front. Microbiol.">
        <title>Hydrolytic Capabilities as a Key to Environmental Success: Chitinolytic and Cellulolytic Acidobacteria From Acidic Sub-arctic Soils and Boreal Peatlands.</title>
        <authorList>
            <person name="Belova S.E."/>
            <person name="Ravin N.V."/>
            <person name="Pankratov T.A."/>
            <person name="Rakitin A.L."/>
            <person name="Ivanova A.A."/>
            <person name="Beletsky A.V."/>
            <person name="Mardanov A.V."/>
            <person name="Sinninghe Damste J.S."/>
            <person name="Dedysh S.N."/>
        </authorList>
    </citation>
    <scope>NUCLEOTIDE SEQUENCE [LARGE SCALE GENOMIC DNA]</scope>
    <source>
        <strain evidence="2 3">SBC82</strain>
    </source>
</reference>
<organism evidence="2 3">
    <name type="scientific">Acidisarcina polymorpha</name>
    <dbReference type="NCBI Taxonomy" id="2211140"/>
    <lineage>
        <taxon>Bacteria</taxon>
        <taxon>Pseudomonadati</taxon>
        <taxon>Acidobacteriota</taxon>
        <taxon>Terriglobia</taxon>
        <taxon>Terriglobales</taxon>
        <taxon>Acidobacteriaceae</taxon>
        <taxon>Acidisarcina</taxon>
    </lineage>
</organism>
<dbReference type="KEGG" id="abas:ACPOL_3826"/>
<name>A0A2Z5G3A1_9BACT</name>
<protein>
    <submittedName>
        <fullName evidence="2">Uncharacterized protein</fullName>
    </submittedName>
</protein>